<organism evidence="2 3">
    <name type="scientific">Enhygromyxa salina</name>
    <dbReference type="NCBI Taxonomy" id="215803"/>
    <lineage>
        <taxon>Bacteria</taxon>
        <taxon>Pseudomonadati</taxon>
        <taxon>Myxococcota</taxon>
        <taxon>Polyangia</taxon>
        <taxon>Nannocystales</taxon>
        <taxon>Nannocystaceae</taxon>
        <taxon>Enhygromyxa</taxon>
    </lineage>
</organism>
<proteinExistence type="predicted"/>
<protein>
    <submittedName>
        <fullName evidence="2">Uncharacterized protein</fullName>
    </submittedName>
</protein>
<name>A0A2S9XQU9_9BACT</name>
<keyword evidence="1" id="KW-0812">Transmembrane</keyword>
<dbReference type="RefSeq" id="WP_106094318.1">
    <property type="nucleotide sequence ID" value="NZ_PVNL01000138.1"/>
</dbReference>
<evidence type="ECO:0000256" key="1">
    <source>
        <dbReference type="SAM" id="Phobius"/>
    </source>
</evidence>
<comment type="caution">
    <text evidence="2">The sequence shown here is derived from an EMBL/GenBank/DDBJ whole genome shotgun (WGS) entry which is preliminary data.</text>
</comment>
<keyword evidence="1" id="KW-1133">Transmembrane helix</keyword>
<dbReference type="SUPFAM" id="SSF56634">
    <property type="entry name" value="Heme-dependent catalase-like"/>
    <property type="match status" value="1"/>
</dbReference>
<dbReference type="OrthoDB" id="5525765at2"/>
<keyword evidence="1" id="KW-0472">Membrane</keyword>
<dbReference type="AlphaFoldDB" id="A0A2S9XQU9"/>
<dbReference type="EMBL" id="PVNL01000138">
    <property type="protein sequence ID" value="PRP95242.1"/>
    <property type="molecule type" value="Genomic_DNA"/>
</dbReference>
<evidence type="ECO:0000313" key="3">
    <source>
        <dbReference type="Proteomes" id="UP000238823"/>
    </source>
</evidence>
<evidence type="ECO:0000313" key="2">
    <source>
        <dbReference type="EMBL" id="PRP95242.1"/>
    </source>
</evidence>
<dbReference type="InterPro" id="IPR020835">
    <property type="entry name" value="Catalase_sf"/>
</dbReference>
<reference evidence="2 3" key="1">
    <citation type="submission" date="2018-03" db="EMBL/GenBank/DDBJ databases">
        <title>Draft Genome Sequences of the Obligatory Marine Myxobacteria Enhygromyxa salina SWB007.</title>
        <authorList>
            <person name="Poehlein A."/>
            <person name="Moghaddam J.A."/>
            <person name="Harms H."/>
            <person name="Alanjari M."/>
            <person name="Koenig G.M."/>
            <person name="Daniel R."/>
            <person name="Schaeberle T.F."/>
        </authorList>
    </citation>
    <scope>NUCLEOTIDE SEQUENCE [LARGE SCALE GENOMIC DNA]</scope>
    <source>
        <strain evidence="2 3">SWB007</strain>
    </source>
</reference>
<dbReference type="GO" id="GO:0020037">
    <property type="term" value="F:heme binding"/>
    <property type="evidence" value="ECO:0007669"/>
    <property type="project" value="InterPro"/>
</dbReference>
<sequence>MSKQNTIPVNRPKRLGELLGLWTGAAIAPIFAVGSLLRRVRMFHPRGVYFRAKVEAVKDLDPPFDEIAQGLAQDDALVRLSAGLYRSDRGELPDVLGFAVRFNVAPDSDYMAQESSQDLLLVTSKSVLMLPIAPFRTNQRDFLANVYHGMAKFEIADQPDMRLRLVPLSQSENSSEGRFTKISEAVASGDVVFQLEAAAQPRSKQWFPLVRIYLQEEVTVDDRCTAFWPFRTGQNIRPQGFVQYLRPIPYLSSQWARRLFRRGE</sequence>
<accession>A0A2S9XQU9</accession>
<gene>
    <name evidence="2" type="ORF">ENSA7_75560</name>
</gene>
<dbReference type="Proteomes" id="UP000238823">
    <property type="component" value="Unassembled WGS sequence"/>
</dbReference>
<feature type="transmembrane region" description="Helical" evidence="1">
    <location>
        <begin position="20"/>
        <end position="37"/>
    </location>
</feature>